<dbReference type="GO" id="GO:0042952">
    <property type="term" value="P:beta-ketoadipate pathway"/>
    <property type="evidence" value="ECO:0007669"/>
    <property type="project" value="InterPro"/>
</dbReference>
<dbReference type="GO" id="GO:0047570">
    <property type="term" value="F:3-oxoadipate enol-lactonase activity"/>
    <property type="evidence" value="ECO:0007669"/>
    <property type="project" value="InterPro"/>
</dbReference>
<dbReference type="PANTHER" id="PTHR43433:SF5">
    <property type="entry name" value="AB HYDROLASE-1 DOMAIN-CONTAINING PROTEIN"/>
    <property type="match status" value="1"/>
</dbReference>
<dbReference type="InterPro" id="IPR026968">
    <property type="entry name" value="PcaD/CatD"/>
</dbReference>
<dbReference type="NCBIfam" id="TIGR02427">
    <property type="entry name" value="protocat_pcaD"/>
    <property type="match status" value="1"/>
</dbReference>
<gene>
    <name evidence="2" type="ORF">SAMN05892877_1578</name>
</gene>
<dbReference type="InterPro" id="IPR050471">
    <property type="entry name" value="AB_hydrolase"/>
</dbReference>
<reference evidence="2 3" key="1">
    <citation type="submission" date="2017-08" db="EMBL/GenBank/DDBJ databases">
        <authorList>
            <person name="de Groot N.N."/>
        </authorList>
    </citation>
    <scope>NUCLEOTIDE SEQUENCE [LARGE SCALE GENOMIC DNA]</scope>
    <source>
        <strain evidence="2 3">JC85</strain>
    </source>
</reference>
<sequence>MPYLELPSHRLHYRIDGRVGPWLVFCNSLGTDLTMWGQQVAGLEQQFRILRYDGRGHGASGTPPGPYAIADLGSDVLALLDALHIERAHFCGLSIGGLTGQWLALNAAHRFGHLVLCATASRIGSARGWTERIGHVRAGGLFSIASATQDRWFTSEYSRSAGEIVRDTIDSFVNTSVEGYIGCCSALASADFSGLLGKLTNPVLTIAGADDAVCPPAQLAEIAQNVQHGELCVLPGRHMVNIESAMQFNTTLAKVLAP</sequence>
<evidence type="ECO:0000259" key="1">
    <source>
        <dbReference type="Pfam" id="PF00561"/>
    </source>
</evidence>
<proteinExistence type="predicted"/>
<dbReference type="SUPFAM" id="SSF53474">
    <property type="entry name" value="alpha/beta-Hydrolases"/>
    <property type="match status" value="1"/>
</dbReference>
<protein>
    <submittedName>
        <fullName evidence="2">3-oxoadipate enol-lactonase</fullName>
    </submittedName>
</protein>
<dbReference type="RefSeq" id="WP_097143504.1">
    <property type="nucleotide sequence ID" value="NZ_OBQD01000057.1"/>
</dbReference>
<dbReference type="EMBL" id="OBQD01000057">
    <property type="protein sequence ID" value="SOC48396.1"/>
    <property type="molecule type" value="Genomic_DNA"/>
</dbReference>
<dbReference type="InterPro" id="IPR000073">
    <property type="entry name" value="AB_hydrolase_1"/>
</dbReference>
<dbReference type="InterPro" id="IPR029058">
    <property type="entry name" value="AB_hydrolase_fold"/>
</dbReference>
<feature type="domain" description="AB hydrolase-1" evidence="1">
    <location>
        <begin position="21"/>
        <end position="243"/>
    </location>
</feature>
<dbReference type="OrthoDB" id="9793083at2"/>
<accession>A0A285V5T7</accession>
<dbReference type="AlphaFoldDB" id="A0A285V5T7"/>
<evidence type="ECO:0000313" key="3">
    <source>
        <dbReference type="Proteomes" id="UP000219167"/>
    </source>
</evidence>
<keyword evidence="3" id="KW-1185">Reference proteome</keyword>
<dbReference type="Pfam" id="PF00561">
    <property type="entry name" value="Abhydrolase_1"/>
    <property type="match status" value="1"/>
</dbReference>
<dbReference type="PANTHER" id="PTHR43433">
    <property type="entry name" value="HYDROLASE, ALPHA/BETA FOLD FAMILY PROTEIN"/>
    <property type="match status" value="1"/>
</dbReference>
<evidence type="ECO:0000313" key="2">
    <source>
        <dbReference type="EMBL" id="SOC48396.1"/>
    </source>
</evidence>
<dbReference type="Proteomes" id="UP000219167">
    <property type="component" value="Unassembled WGS sequence"/>
</dbReference>
<name>A0A285V5T7_9HYPH</name>
<dbReference type="Gene3D" id="3.40.50.1820">
    <property type="entry name" value="alpha/beta hydrolase"/>
    <property type="match status" value="1"/>
</dbReference>
<organism evidence="2 3">
    <name type="scientific">Rhizobium subbaraonis</name>
    <dbReference type="NCBI Taxonomy" id="908946"/>
    <lineage>
        <taxon>Bacteria</taxon>
        <taxon>Pseudomonadati</taxon>
        <taxon>Pseudomonadota</taxon>
        <taxon>Alphaproteobacteria</taxon>
        <taxon>Hyphomicrobiales</taxon>
        <taxon>Rhizobiaceae</taxon>
        <taxon>Rhizobium/Agrobacterium group</taxon>
        <taxon>Rhizobium</taxon>
    </lineage>
</organism>